<keyword evidence="2" id="KW-1185">Reference proteome</keyword>
<dbReference type="EMBL" id="BAVR01000048">
    <property type="protein sequence ID" value="GAE89860.1"/>
    <property type="molecule type" value="Genomic_DNA"/>
</dbReference>
<organism evidence="1 2">
    <name type="scientific">Acetivibrio straminisolvens JCM 21531</name>
    <dbReference type="NCBI Taxonomy" id="1294263"/>
    <lineage>
        <taxon>Bacteria</taxon>
        <taxon>Bacillati</taxon>
        <taxon>Bacillota</taxon>
        <taxon>Clostridia</taxon>
        <taxon>Eubacteriales</taxon>
        <taxon>Oscillospiraceae</taxon>
        <taxon>Acetivibrio</taxon>
    </lineage>
</organism>
<dbReference type="AlphaFoldDB" id="W4V8Z0"/>
<evidence type="ECO:0000313" key="1">
    <source>
        <dbReference type="EMBL" id="GAE89860.1"/>
    </source>
</evidence>
<name>W4V8Z0_9FIRM</name>
<comment type="caution">
    <text evidence="1">The sequence shown here is derived from an EMBL/GenBank/DDBJ whole genome shotgun (WGS) entry which is preliminary data.</text>
</comment>
<protein>
    <submittedName>
        <fullName evidence="1">Uncharacterized protein</fullName>
    </submittedName>
</protein>
<accession>W4V8Z0</accession>
<gene>
    <name evidence="1" type="ORF">JCM21531_3426</name>
</gene>
<sequence length="55" mass="6619">MTIDFLKVLYAELKKTQRQGMLKKEGFLYVFVEIIKRVMHTLKCKFFFISQEGNE</sequence>
<dbReference type="Proteomes" id="UP000019109">
    <property type="component" value="Unassembled WGS sequence"/>
</dbReference>
<reference evidence="1" key="1">
    <citation type="journal article" date="2014" name="Genome Announc.">
        <title>Draft Genome Sequence of Clostridium straminisolvens Strain JCM 21531T, Isolated from a Cellulose-Degrading Bacterial Community.</title>
        <authorList>
            <person name="Yuki M."/>
            <person name="Oshima K."/>
            <person name="Suda W."/>
            <person name="Sakamoto M."/>
            <person name="Kitamura K."/>
            <person name="Iida T."/>
            <person name="Hattori M."/>
            <person name="Ohkuma M."/>
        </authorList>
    </citation>
    <scope>NUCLEOTIDE SEQUENCE [LARGE SCALE GENOMIC DNA]</scope>
    <source>
        <strain evidence="1">JCM 21531</strain>
    </source>
</reference>
<evidence type="ECO:0000313" key="2">
    <source>
        <dbReference type="Proteomes" id="UP000019109"/>
    </source>
</evidence>
<proteinExistence type="predicted"/>
<dbReference type="STRING" id="1294263.JCM21531_3426"/>